<dbReference type="Pfam" id="PF24681">
    <property type="entry name" value="Kelch_KLHDC2_KLHL20_DRC7"/>
    <property type="match status" value="1"/>
</dbReference>
<accession>A0A914H500</accession>
<keyword evidence="4" id="KW-1185">Reference proteome</keyword>
<feature type="compositionally biased region" description="Basic and acidic residues" evidence="3">
    <location>
        <begin position="35"/>
        <end position="46"/>
    </location>
</feature>
<dbReference type="InterPro" id="IPR052125">
    <property type="entry name" value="KLHDC10"/>
</dbReference>
<dbReference type="AlphaFoldDB" id="A0A914H500"/>
<proteinExistence type="predicted"/>
<feature type="region of interest" description="Disordered" evidence="3">
    <location>
        <begin position="25"/>
        <end position="51"/>
    </location>
</feature>
<name>A0A914H500_GLORO</name>
<dbReference type="PANTHER" id="PTHR46428:SF1">
    <property type="entry name" value="KELCH DOMAIN-CONTAINING PROTEIN 10"/>
    <property type="match status" value="1"/>
</dbReference>
<reference evidence="5" key="1">
    <citation type="submission" date="2022-11" db="UniProtKB">
        <authorList>
            <consortium name="WormBaseParasite"/>
        </authorList>
    </citation>
    <scope>IDENTIFICATION</scope>
</reference>
<evidence type="ECO:0000313" key="5">
    <source>
        <dbReference type="WBParaSite" id="Gr19_v10_g13289.t1"/>
    </source>
</evidence>
<dbReference type="InterPro" id="IPR015915">
    <property type="entry name" value="Kelch-typ_b-propeller"/>
</dbReference>
<evidence type="ECO:0000256" key="3">
    <source>
        <dbReference type="SAM" id="MobiDB-lite"/>
    </source>
</evidence>
<dbReference type="SUPFAM" id="SSF117281">
    <property type="entry name" value="Kelch motif"/>
    <property type="match status" value="1"/>
</dbReference>
<evidence type="ECO:0000313" key="4">
    <source>
        <dbReference type="Proteomes" id="UP000887572"/>
    </source>
</evidence>
<dbReference type="WBParaSite" id="Gr19_v10_g13289.t1">
    <property type="protein sequence ID" value="Gr19_v10_g13289.t1"/>
    <property type="gene ID" value="Gr19_v10_g13289"/>
</dbReference>
<feature type="region of interest" description="Disordered" evidence="3">
    <location>
        <begin position="229"/>
        <end position="252"/>
    </location>
</feature>
<evidence type="ECO:0000256" key="2">
    <source>
        <dbReference type="ARBA" id="ARBA00022737"/>
    </source>
</evidence>
<dbReference type="PANTHER" id="PTHR46428">
    <property type="entry name" value="KELCH DOMAIN-CONTAINING PROTEIN 10"/>
    <property type="match status" value="1"/>
</dbReference>
<keyword evidence="1" id="KW-0880">Kelch repeat</keyword>
<keyword evidence="2" id="KW-0677">Repeat</keyword>
<dbReference type="Proteomes" id="UP000887572">
    <property type="component" value="Unplaced"/>
</dbReference>
<dbReference type="GO" id="GO:0032874">
    <property type="term" value="P:positive regulation of stress-activated MAPK cascade"/>
    <property type="evidence" value="ECO:0007669"/>
    <property type="project" value="TreeGrafter"/>
</dbReference>
<dbReference type="Gene3D" id="2.120.10.80">
    <property type="entry name" value="Kelch-type beta propeller"/>
    <property type="match status" value="2"/>
</dbReference>
<organism evidence="4 5">
    <name type="scientific">Globodera rostochiensis</name>
    <name type="common">Golden nematode worm</name>
    <name type="synonym">Heterodera rostochiensis</name>
    <dbReference type="NCBI Taxonomy" id="31243"/>
    <lineage>
        <taxon>Eukaryota</taxon>
        <taxon>Metazoa</taxon>
        <taxon>Ecdysozoa</taxon>
        <taxon>Nematoda</taxon>
        <taxon>Chromadorea</taxon>
        <taxon>Rhabditida</taxon>
        <taxon>Tylenchina</taxon>
        <taxon>Tylenchomorpha</taxon>
        <taxon>Tylenchoidea</taxon>
        <taxon>Heteroderidae</taxon>
        <taxon>Heteroderinae</taxon>
        <taxon>Globodera</taxon>
    </lineage>
</organism>
<evidence type="ECO:0000256" key="1">
    <source>
        <dbReference type="ARBA" id="ARBA00022441"/>
    </source>
</evidence>
<protein>
    <submittedName>
        <fullName evidence="5">Kelch repeat protein</fullName>
    </submittedName>
</protein>
<sequence length="525" mass="59831">MGFLTNFPPFVALFRKKGRFRTGDNRKASLGLGRFEGEESDSRSEEENNGLGRRRVKTIGVTNRWLIDSYNKHVVRNNNKQQQRISKMSQKRSQPRILSAFEIVPVRGCTQPKSSSRRPEFCECCPIPRSGHRIFADSDFVYIIGGYNPFHCPDNTYTDVWRFNRLTQLWQKCSMALHLPDSLASFALANSSRPSECFIFGGTGVPFGAAASNELHRVRVDSCGSVHIQSERKRTSGQRQDSSQDLRQGEQDDELVQQLPPRIYGHAMCQRLERNGGKLNDVLYVAGGTTGHIYNMDIWRFERPFEQQTAWICTPLNREGFETGRYRLEITVHGQLLYTFGGGSPEFCAEFDEILAFNLSTNRFDRIRTRPDPEFGVPLGRKCHALVQKDNLVYIIGGCRDAEAPPQNQSRSQQLFADVWQFNMDTTQWTRIKHNLAKPVFFHSATITPDGCLFVFGGCTDEASQNRCNYLQQMWLQPPSLRYLASTALLRSLQEAEIKRINREGIRLSNVEAHISRILLPTSAA</sequence>